<keyword evidence="4" id="KW-0732">Signal</keyword>
<reference evidence="5 6" key="1">
    <citation type="submission" date="2018-03" db="EMBL/GenBank/DDBJ databases">
        <title>Genomic Encyclopedia of Archaeal and Bacterial Type Strains, Phase II (KMG-II): from individual species to whole genera.</title>
        <authorList>
            <person name="Goeker M."/>
        </authorList>
    </citation>
    <scope>NUCLEOTIDE SEQUENCE [LARGE SCALE GENOMIC DNA]</scope>
    <source>
        <strain evidence="5 6">DSM 44720</strain>
    </source>
</reference>
<keyword evidence="1 5" id="KW-0378">Hydrolase</keyword>
<name>A0A2T0TCR2_9PSEU</name>
<dbReference type="GO" id="GO:0003847">
    <property type="term" value="F:1-alkyl-2-acetylglycerophosphocholine esterase activity"/>
    <property type="evidence" value="ECO:0007669"/>
    <property type="project" value="TreeGrafter"/>
</dbReference>
<accession>A0A2T0TCR2</accession>
<keyword evidence="2" id="KW-0442">Lipid degradation</keyword>
<feature type="chain" id="PRO_5015637424" evidence="4">
    <location>
        <begin position="23"/>
        <end position="379"/>
    </location>
</feature>
<dbReference type="EMBL" id="PVTF01000003">
    <property type="protein sequence ID" value="PRY43450.1"/>
    <property type="molecule type" value="Genomic_DNA"/>
</dbReference>
<dbReference type="RefSeq" id="WP_106187028.1">
    <property type="nucleotide sequence ID" value="NZ_PVTF01000003.1"/>
</dbReference>
<protein>
    <submittedName>
        <fullName evidence="5">Platelet-activating factor acetylhydrolase isoform II</fullName>
    </submittedName>
</protein>
<keyword evidence="6" id="KW-1185">Reference proteome</keyword>
<evidence type="ECO:0000313" key="6">
    <source>
        <dbReference type="Proteomes" id="UP000239494"/>
    </source>
</evidence>
<dbReference type="AlphaFoldDB" id="A0A2T0TCR2"/>
<evidence type="ECO:0000256" key="4">
    <source>
        <dbReference type="SAM" id="SignalP"/>
    </source>
</evidence>
<evidence type="ECO:0000256" key="2">
    <source>
        <dbReference type="ARBA" id="ARBA00022963"/>
    </source>
</evidence>
<keyword evidence="3" id="KW-0443">Lipid metabolism</keyword>
<dbReference type="OrthoDB" id="569821at2"/>
<evidence type="ECO:0000313" key="5">
    <source>
        <dbReference type="EMBL" id="PRY43450.1"/>
    </source>
</evidence>
<dbReference type="Pfam" id="PF03403">
    <property type="entry name" value="PAF-AH_p_II"/>
    <property type="match status" value="2"/>
</dbReference>
<dbReference type="GO" id="GO:0016042">
    <property type="term" value="P:lipid catabolic process"/>
    <property type="evidence" value="ECO:0007669"/>
    <property type="project" value="UniProtKB-KW"/>
</dbReference>
<evidence type="ECO:0000256" key="3">
    <source>
        <dbReference type="ARBA" id="ARBA00023098"/>
    </source>
</evidence>
<dbReference type="PANTHER" id="PTHR10272">
    <property type="entry name" value="PLATELET-ACTIVATING FACTOR ACETYLHYDROLASE"/>
    <property type="match status" value="1"/>
</dbReference>
<dbReference type="PANTHER" id="PTHR10272:SF0">
    <property type="entry name" value="PLATELET-ACTIVATING FACTOR ACETYLHYDROLASE"/>
    <property type="match status" value="1"/>
</dbReference>
<feature type="signal peptide" evidence="4">
    <location>
        <begin position="1"/>
        <end position="22"/>
    </location>
</feature>
<gene>
    <name evidence="5" type="ORF">CLV43_103193</name>
</gene>
<dbReference type="InterPro" id="IPR029058">
    <property type="entry name" value="AB_hydrolase_fold"/>
</dbReference>
<comment type="caution">
    <text evidence="5">The sequence shown here is derived from an EMBL/GenBank/DDBJ whole genome shotgun (WGS) entry which is preliminary data.</text>
</comment>
<proteinExistence type="predicted"/>
<dbReference type="Gene3D" id="3.40.50.1820">
    <property type="entry name" value="alpha/beta hydrolase"/>
    <property type="match status" value="1"/>
</dbReference>
<organism evidence="5 6">
    <name type="scientific">Umezawaea tangerina</name>
    <dbReference type="NCBI Taxonomy" id="84725"/>
    <lineage>
        <taxon>Bacteria</taxon>
        <taxon>Bacillati</taxon>
        <taxon>Actinomycetota</taxon>
        <taxon>Actinomycetes</taxon>
        <taxon>Pseudonocardiales</taxon>
        <taxon>Pseudonocardiaceae</taxon>
        <taxon>Umezawaea</taxon>
    </lineage>
</organism>
<dbReference type="SUPFAM" id="SSF53474">
    <property type="entry name" value="alpha/beta-Hydrolases"/>
    <property type="match status" value="1"/>
</dbReference>
<sequence>MQKTLTAVLVTALLAVPAVAHAAPKVTFELPAPTGPHDVGTRQVRLVDPSRDRELMITVWYPARAGGEPFAPYVSAAEAPYFDQGSPAMGMAPGQVDWAGVSTHSRVGARAEGRWPVVLYSPGWGSLRTLATAAAEDLASRGYVVVAVDHTDEAPYVVFPDGHVRLAQPKTGDVLPAGLETRVRDMRFVLDSAASLDGLGGAVDLSRVGMFGHSFGGDTAAEVVVTDQRVDAAADLDGWLAYDVDGTRPTRAATEGTARPFLLMGSAGSTRDGTPRTHLTSPSWGRFWDNGRGFKRDLLMAGAMHYSYTDVQAFLPELDERLDVDPAVRALRIGTVDPVRSVAAQRAYLGAFFDQSLKCAPQPLLRHESPAHPDVEFVR</sequence>
<dbReference type="Proteomes" id="UP000239494">
    <property type="component" value="Unassembled WGS sequence"/>
</dbReference>
<evidence type="ECO:0000256" key="1">
    <source>
        <dbReference type="ARBA" id="ARBA00022801"/>
    </source>
</evidence>